<feature type="domain" description="Xylose isomerase-like TIM barrel" evidence="4">
    <location>
        <begin position="72"/>
        <end position="250"/>
    </location>
</feature>
<keyword evidence="6" id="KW-1185">Reference proteome</keyword>
<dbReference type="GO" id="GO:0019301">
    <property type="term" value="P:rhamnose catabolic process"/>
    <property type="evidence" value="ECO:0007669"/>
    <property type="project" value="TreeGrafter"/>
</dbReference>
<evidence type="ECO:0000256" key="3">
    <source>
        <dbReference type="ARBA" id="ARBA00023235"/>
    </source>
</evidence>
<dbReference type="RefSeq" id="WP_185658998.1">
    <property type="nucleotide sequence ID" value="NZ_CAWPOO010000006.1"/>
</dbReference>
<organism evidence="5 6">
    <name type="scientific">Pelagicoccus albus</name>
    <dbReference type="NCBI Taxonomy" id="415222"/>
    <lineage>
        <taxon>Bacteria</taxon>
        <taxon>Pseudomonadati</taxon>
        <taxon>Verrucomicrobiota</taxon>
        <taxon>Opitutia</taxon>
        <taxon>Puniceicoccales</taxon>
        <taxon>Pelagicoccaceae</taxon>
        <taxon>Pelagicoccus</taxon>
    </lineage>
</organism>
<gene>
    <name evidence="5" type="ORF">H5P27_03525</name>
</gene>
<evidence type="ECO:0000256" key="1">
    <source>
        <dbReference type="ARBA" id="ARBA00022723"/>
    </source>
</evidence>
<dbReference type="InterPro" id="IPR036237">
    <property type="entry name" value="Xyl_isomerase-like_sf"/>
</dbReference>
<dbReference type="Pfam" id="PF01261">
    <property type="entry name" value="AP_endonuc_2"/>
    <property type="match status" value="1"/>
</dbReference>
<name>A0A7X1E6V4_9BACT</name>
<keyword evidence="3 5" id="KW-0413">Isomerase</keyword>
<keyword evidence="1" id="KW-0479">Metal-binding</keyword>
<dbReference type="SUPFAM" id="SSF51658">
    <property type="entry name" value="Xylose isomerase-like"/>
    <property type="match status" value="1"/>
</dbReference>
<accession>A0A7X1E6V4</accession>
<evidence type="ECO:0000256" key="2">
    <source>
        <dbReference type="ARBA" id="ARBA00023211"/>
    </source>
</evidence>
<dbReference type="Proteomes" id="UP000526501">
    <property type="component" value="Unassembled WGS sequence"/>
</dbReference>
<dbReference type="Gene3D" id="3.20.20.150">
    <property type="entry name" value="Divalent-metal-dependent TIM barrel enzymes"/>
    <property type="match status" value="1"/>
</dbReference>
<evidence type="ECO:0000313" key="6">
    <source>
        <dbReference type="Proteomes" id="UP000526501"/>
    </source>
</evidence>
<dbReference type="GO" id="GO:0046872">
    <property type="term" value="F:metal ion binding"/>
    <property type="evidence" value="ECO:0007669"/>
    <property type="project" value="UniProtKB-KW"/>
</dbReference>
<dbReference type="PANTHER" id="PTHR30268:SF0">
    <property type="entry name" value="L-RHAMNOSE ISOMERASE"/>
    <property type="match status" value="1"/>
</dbReference>
<dbReference type="InterPro" id="IPR050337">
    <property type="entry name" value="L-rhamnose_isomerase"/>
</dbReference>
<dbReference type="InterPro" id="IPR013022">
    <property type="entry name" value="Xyl_isomerase-like_TIM-brl"/>
</dbReference>
<proteinExistence type="predicted"/>
<dbReference type="GO" id="GO:0008740">
    <property type="term" value="F:L-rhamnose isomerase activity"/>
    <property type="evidence" value="ECO:0007669"/>
    <property type="project" value="TreeGrafter"/>
</dbReference>
<comment type="caution">
    <text evidence="5">The sequence shown here is derived from an EMBL/GenBank/DDBJ whole genome shotgun (WGS) entry which is preliminary data.</text>
</comment>
<dbReference type="EMBL" id="JACHVC010000006">
    <property type="protein sequence ID" value="MBC2605105.1"/>
    <property type="molecule type" value="Genomic_DNA"/>
</dbReference>
<evidence type="ECO:0000313" key="5">
    <source>
        <dbReference type="EMBL" id="MBC2605105.1"/>
    </source>
</evidence>
<evidence type="ECO:0000259" key="4">
    <source>
        <dbReference type="Pfam" id="PF01261"/>
    </source>
</evidence>
<protein>
    <submittedName>
        <fullName evidence="5">Sugar isomerase</fullName>
    </submittedName>
</protein>
<dbReference type="PANTHER" id="PTHR30268">
    <property type="entry name" value="L-RHAMNOSE ISOMERASE"/>
    <property type="match status" value="1"/>
</dbReference>
<reference evidence="5 6" key="1">
    <citation type="submission" date="2020-07" db="EMBL/GenBank/DDBJ databases">
        <authorList>
            <person name="Feng X."/>
        </authorList>
    </citation>
    <scope>NUCLEOTIDE SEQUENCE [LARGE SCALE GENOMIC DNA]</scope>
    <source>
        <strain evidence="5 6">JCM23202</strain>
    </source>
</reference>
<dbReference type="AlphaFoldDB" id="A0A7X1E6V4"/>
<dbReference type="GO" id="GO:0019324">
    <property type="term" value="P:L-lyxose metabolic process"/>
    <property type="evidence" value="ECO:0007669"/>
    <property type="project" value="TreeGrafter"/>
</dbReference>
<keyword evidence="2" id="KW-0464">Manganese</keyword>
<sequence length="395" mass="43922">MSNSVLSSLDALKIELPSWGFADTGTRFGKFFQAASAIDTADKFADAGMVNKITGCCPTVAVHVLWDFQKGQDPKEVAAAAEKHGLKIGSINPNLFQDQLYKTGSFGSADPAARSAAVQHGVECTELGKVVESNTITYWFADGTNYPGQDDIRARKRRFEACLKSCYEALSPSQKMLVEYKPFEPAFYQTDIADWGMSYVMCKKLGPQAKVLVDTGHHYQSQNIEQIVAWLLDEEMLGGFHFNDRRYADDDLTLGSIDPYQIFRIFSEIHGYAAETGEYPEIDYMIDQSHNLKPKIEAMIQTVTTAQELWLKAALVDREALHKAQISGNIVDAEAVLKKAFNTDVTAMLAEWRESKGVAADPLAAYRESGYAEEIEADRTRRRKEAGITQESSYA</sequence>